<evidence type="ECO:0000256" key="3">
    <source>
        <dbReference type="ARBA" id="ARBA00022989"/>
    </source>
</evidence>
<feature type="coiled-coil region" evidence="5">
    <location>
        <begin position="208"/>
        <end position="267"/>
    </location>
</feature>
<evidence type="ECO:0000256" key="4">
    <source>
        <dbReference type="ARBA" id="ARBA00023136"/>
    </source>
</evidence>
<evidence type="ECO:0000256" key="5">
    <source>
        <dbReference type="SAM" id="Coils"/>
    </source>
</evidence>
<evidence type="ECO:0000256" key="2">
    <source>
        <dbReference type="ARBA" id="ARBA00022692"/>
    </source>
</evidence>
<comment type="caution">
    <text evidence="8">The sequence shown here is derived from an EMBL/GenBank/DDBJ whole genome shotgun (WGS) entry which is preliminary data.</text>
</comment>
<feature type="compositionally biased region" description="Basic and acidic residues" evidence="6">
    <location>
        <begin position="1"/>
        <end position="10"/>
    </location>
</feature>
<gene>
    <name evidence="8" type="ORF">E5162_09425</name>
</gene>
<dbReference type="Proteomes" id="UP000305451">
    <property type="component" value="Unassembled WGS sequence"/>
</dbReference>
<feature type="region of interest" description="Disordered" evidence="6">
    <location>
        <begin position="137"/>
        <end position="159"/>
    </location>
</feature>
<keyword evidence="4 7" id="KW-0472">Membrane</keyword>
<accession>A0A4S2HBG2</accession>
<organism evidence="8 9">
    <name type="scientific">Marinicauda pacifica</name>
    <dbReference type="NCBI Taxonomy" id="1133559"/>
    <lineage>
        <taxon>Bacteria</taxon>
        <taxon>Pseudomonadati</taxon>
        <taxon>Pseudomonadota</taxon>
        <taxon>Alphaproteobacteria</taxon>
        <taxon>Maricaulales</taxon>
        <taxon>Maricaulaceae</taxon>
        <taxon>Marinicauda</taxon>
    </lineage>
</organism>
<keyword evidence="3 7" id="KW-1133">Transmembrane helix</keyword>
<protein>
    <submittedName>
        <fullName evidence="8">Uncharacterized protein</fullName>
    </submittedName>
</protein>
<dbReference type="InterPro" id="IPR019133">
    <property type="entry name" value="MIC60"/>
</dbReference>
<proteinExistence type="predicted"/>
<dbReference type="Pfam" id="PF09731">
    <property type="entry name" value="Mitofilin"/>
    <property type="match status" value="1"/>
</dbReference>
<dbReference type="OrthoDB" id="7632659at2"/>
<sequence length="447" mass="46912">MAGPDDKDTQSGEPEPVDAEFEPVDREDDAKAKREKRGGPGWFALVVLVLLTALIAAAVTWALTRYAVPRLEEQSVGALEARIAELEARDPAAGAVSAETFEALEARVEALSGLEPQVEEIAASVSGLEDRIEVLGRRAASSQSDDGGTQPGGGIDPDALDALREQVAGLAERTENALAAASTAQDDVEDLRGQVSQDSAPAANLQAVEDIQDRLAALETRVGELRDSLAGEDERLGERVDTVREGLSGLESDLSALDARIEEAAELARSAQTGPGSDNDALRTLSARALGLAALSDAASRAQPFEAERAALARVWPGNRDLSALESVARSGAPTRTGLAERFPVEAIRDAAGTRRTLFGLVEVQGPEASAAEGEESPRELVNRAESRLARDDLSGAADAVSSLQGAPGEAAADWLRGARARLEIETRLDALRTQLSEAAAENEARP</sequence>
<dbReference type="GO" id="GO:0016020">
    <property type="term" value="C:membrane"/>
    <property type="evidence" value="ECO:0007669"/>
    <property type="project" value="UniProtKB-SubCell"/>
</dbReference>
<keyword evidence="9" id="KW-1185">Reference proteome</keyword>
<feature type="compositionally biased region" description="Acidic residues" evidence="6">
    <location>
        <begin position="15"/>
        <end position="27"/>
    </location>
</feature>
<comment type="subcellular location">
    <subcellularLocation>
        <location evidence="1">Membrane</location>
    </subcellularLocation>
</comment>
<keyword evidence="2 7" id="KW-0812">Transmembrane</keyword>
<dbReference type="Gene3D" id="1.10.287.1490">
    <property type="match status" value="1"/>
</dbReference>
<evidence type="ECO:0000256" key="1">
    <source>
        <dbReference type="ARBA" id="ARBA00004370"/>
    </source>
</evidence>
<reference evidence="8 9" key="1">
    <citation type="journal article" date="2013" name="Int. J. Syst. Evol. Microbiol.">
        <title>Marinicauda pacifica gen. nov., sp. nov., a prosthecate alphaproteobacterium of the family Hyphomonadaceae isolated from deep seawater.</title>
        <authorList>
            <person name="Zhang X.Y."/>
            <person name="Li G.W."/>
            <person name="Wang C.S."/>
            <person name="Zhang Y.J."/>
            <person name="Xu X.W."/>
            <person name="Li H."/>
            <person name="Liu A."/>
            <person name="Liu C."/>
            <person name="Xie B.B."/>
            <person name="Qin Q.L."/>
            <person name="Xu Z."/>
            <person name="Chen X.L."/>
            <person name="Zhou B.C."/>
            <person name="Zhang Y.Z."/>
        </authorList>
    </citation>
    <scope>NUCLEOTIDE SEQUENCE [LARGE SCALE GENOMIC DNA]</scope>
    <source>
        <strain evidence="8 9">P-1 km-3</strain>
    </source>
</reference>
<evidence type="ECO:0000313" key="9">
    <source>
        <dbReference type="Proteomes" id="UP000305451"/>
    </source>
</evidence>
<evidence type="ECO:0000313" key="8">
    <source>
        <dbReference type="EMBL" id="TGY93264.1"/>
    </source>
</evidence>
<dbReference type="RefSeq" id="WP_135944984.1">
    <property type="nucleotide sequence ID" value="NZ_BMEI01000002.1"/>
</dbReference>
<feature type="region of interest" description="Disordered" evidence="6">
    <location>
        <begin position="1"/>
        <end position="35"/>
    </location>
</feature>
<dbReference type="EMBL" id="SRXV01000002">
    <property type="protein sequence ID" value="TGY93264.1"/>
    <property type="molecule type" value="Genomic_DNA"/>
</dbReference>
<evidence type="ECO:0000256" key="6">
    <source>
        <dbReference type="SAM" id="MobiDB-lite"/>
    </source>
</evidence>
<name>A0A4S2HBG2_9PROT</name>
<dbReference type="AlphaFoldDB" id="A0A4S2HBG2"/>
<evidence type="ECO:0000256" key="7">
    <source>
        <dbReference type="SAM" id="Phobius"/>
    </source>
</evidence>
<feature type="transmembrane region" description="Helical" evidence="7">
    <location>
        <begin position="41"/>
        <end position="63"/>
    </location>
</feature>
<keyword evidence="5" id="KW-0175">Coiled coil</keyword>